<protein>
    <submittedName>
        <fullName evidence="8">Aminotransferase class I/II-fold pyridoxal phosphate-dependent enzyme</fullName>
        <ecNumber evidence="8">4.1.1.-</ecNumber>
    </submittedName>
</protein>
<accession>A0A7S7LAL4</accession>
<dbReference type="KEGG" id="aia:AWH56_007455"/>
<dbReference type="InterPro" id="IPR036633">
    <property type="entry name" value="Prn/Lys/Arg_de-COase_C_sf"/>
</dbReference>
<dbReference type="PANTHER" id="PTHR43277:SF3">
    <property type="entry name" value="DECARBOXYLASE, PUTATIVE-RELATED"/>
    <property type="match status" value="1"/>
</dbReference>
<dbReference type="RefSeq" id="WP_182080388.1">
    <property type="nucleotide sequence ID" value="NZ_CP063356.2"/>
</dbReference>
<dbReference type="GO" id="GO:0016831">
    <property type="term" value="F:carboxy-lyase activity"/>
    <property type="evidence" value="ECO:0007669"/>
    <property type="project" value="UniProtKB-KW"/>
</dbReference>
<dbReference type="PANTHER" id="PTHR43277">
    <property type="entry name" value="ARGININE DECARBOXYLASE"/>
    <property type="match status" value="1"/>
</dbReference>
<dbReference type="InterPro" id="IPR052357">
    <property type="entry name" value="Orn_Lys_Arg_decarboxylase-I"/>
</dbReference>
<keyword evidence="4" id="KW-0663">Pyridoxal phosphate</keyword>
<dbReference type="Proteomes" id="UP000180175">
    <property type="component" value="Chromosome"/>
</dbReference>
<dbReference type="GO" id="GO:0008483">
    <property type="term" value="F:transaminase activity"/>
    <property type="evidence" value="ECO:0007669"/>
    <property type="project" value="UniProtKB-KW"/>
</dbReference>
<comment type="cofactor">
    <cofactor evidence="1">
        <name>pyridoxal 5'-phosphate</name>
        <dbReference type="ChEBI" id="CHEBI:597326"/>
    </cofactor>
</comment>
<keyword evidence="8" id="KW-0808">Transferase</keyword>
<organism evidence="8 9">
    <name type="scientific">Anaerobacillus isosaccharinicus</name>
    <dbReference type="NCBI Taxonomy" id="1532552"/>
    <lineage>
        <taxon>Bacteria</taxon>
        <taxon>Bacillati</taxon>
        <taxon>Bacillota</taxon>
        <taxon>Bacilli</taxon>
        <taxon>Bacillales</taxon>
        <taxon>Bacillaceae</taxon>
        <taxon>Anaerobacillus</taxon>
    </lineage>
</organism>
<evidence type="ECO:0000313" key="8">
    <source>
        <dbReference type="EMBL" id="QOY37440.1"/>
    </source>
</evidence>
<keyword evidence="8" id="KW-0032">Aminotransferase</keyword>
<dbReference type="Gene3D" id="3.40.640.10">
    <property type="entry name" value="Type I PLP-dependent aspartate aminotransferase-like (Major domain)"/>
    <property type="match status" value="1"/>
</dbReference>
<dbReference type="SUPFAM" id="SSF53383">
    <property type="entry name" value="PLP-dependent transferases"/>
    <property type="match status" value="1"/>
</dbReference>
<name>A0A7S7LAL4_9BACI</name>
<dbReference type="InterPro" id="IPR008286">
    <property type="entry name" value="Prn/Lys/Arg_de-COase_C"/>
</dbReference>
<evidence type="ECO:0000256" key="5">
    <source>
        <dbReference type="ARBA" id="ARBA00023239"/>
    </source>
</evidence>
<dbReference type="EC" id="4.1.1.-" evidence="8"/>
<evidence type="ECO:0000259" key="7">
    <source>
        <dbReference type="Pfam" id="PF03711"/>
    </source>
</evidence>
<evidence type="ECO:0000256" key="4">
    <source>
        <dbReference type="ARBA" id="ARBA00022898"/>
    </source>
</evidence>
<evidence type="ECO:0000259" key="6">
    <source>
        <dbReference type="Pfam" id="PF01276"/>
    </source>
</evidence>
<evidence type="ECO:0000256" key="3">
    <source>
        <dbReference type="ARBA" id="ARBA00022793"/>
    </source>
</evidence>
<comment type="similarity">
    <text evidence="2">Belongs to the Orn/Lys/Arg decarboxylase class-I family.</text>
</comment>
<dbReference type="InterPro" id="IPR000310">
    <property type="entry name" value="Orn/Lys/Arg_deCO2ase_major_dom"/>
</dbReference>
<feature type="domain" description="Orn/Lys/Arg decarboxylases family 1 pyridoxal-P attachment site" evidence="6">
    <location>
        <begin position="7"/>
        <end position="306"/>
    </location>
</feature>
<gene>
    <name evidence="8" type="ORF">AWH56_007455</name>
</gene>
<dbReference type="AlphaFoldDB" id="A0A7S7LAL4"/>
<dbReference type="InterPro" id="IPR015424">
    <property type="entry name" value="PyrdxlP-dep_Trfase"/>
</dbReference>
<dbReference type="SUPFAM" id="SSF55904">
    <property type="entry name" value="Ornithine decarboxylase C-terminal domain"/>
    <property type="match status" value="1"/>
</dbReference>
<reference evidence="8 9" key="2">
    <citation type="journal article" date="2019" name="Int. J. Syst. Evol. Microbiol.">
        <title>Anaerobacillus isosaccharinicus sp. nov., an alkaliphilic bacterium which degrades isosaccharinic acid.</title>
        <authorList>
            <person name="Bassil N.M."/>
            <person name="Lloyd J.R."/>
        </authorList>
    </citation>
    <scope>NUCLEOTIDE SEQUENCE [LARGE SCALE GENOMIC DNA]</scope>
    <source>
        <strain evidence="8 9">NB2006</strain>
    </source>
</reference>
<sequence>MNQYKLPLYEALIDYHKKNPFSFHVPGHKNGSVFPEQGLKFYRSILSLDVTELNGLDDLHQPSGVIKEAEDLAANLYGSKKCFFLVGGSTVGNLAMIMATCEEGDTVLVQRNSHKSILNGLRLAKVKPVFIDPNFDDSAQIATCVDEADVIKAMEKFPYAKALIITRPNYYGYTNKIDTIVEVAHHLEIAVLIDEAHGAHFGHRSDLLPKSAITYGADIVVQSAHKTLPAMTMCSFLHYNSNLVDEMKLKYYLQLLQSSSPSYPLMASLDLARYYLATLSKSEFVATLEKISELKNYINKIPQLKIVESGKYEIDPLKLTVQSCCDLSGYEVQRLFEETGIYTELADQHNVLFIMPMKITTDLLSIGKNIKKLLEGKETRQQILRVNHKQRKKVSALELTYTEMERLEKEVVPIEKAVGRIISEEIIPYPPGIPLLVSGEKIQCDHIEQLYALKKSGAYFQGTDVFQQGMKVFKNR</sequence>
<dbReference type="Pfam" id="PF01276">
    <property type="entry name" value="OKR_DC_1"/>
    <property type="match status" value="1"/>
</dbReference>
<dbReference type="EMBL" id="CP063356">
    <property type="protein sequence ID" value="QOY37440.1"/>
    <property type="molecule type" value="Genomic_DNA"/>
</dbReference>
<dbReference type="InterPro" id="IPR015421">
    <property type="entry name" value="PyrdxlP-dep_Trfase_major"/>
</dbReference>
<dbReference type="Gene3D" id="3.90.100.10">
    <property type="entry name" value="Orn/Lys/Arg decarboxylase, C-terminal domain"/>
    <property type="match status" value="1"/>
</dbReference>
<evidence type="ECO:0000256" key="2">
    <source>
        <dbReference type="ARBA" id="ARBA00010671"/>
    </source>
</evidence>
<proteinExistence type="inferred from homology"/>
<dbReference type="CDD" id="cd00615">
    <property type="entry name" value="Orn_deC_like"/>
    <property type="match status" value="1"/>
</dbReference>
<feature type="domain" description="Orn/Lys/Arg decarboxylase C-terminal" evidence="7">
    <location>
        <begin position="364"/>
        <end position="471"/>
    </location>
</feature>
<evidence type="ECO:0000256" key="1">
    <source>
        <dbReference type="ARBA" id="ARBA00001933"/>
    </source>
</evidence>
<dbReference type="Pfam" id="PF03711">
    <property type="entry name" value="OKR_DC_1_C"/>
    <property type="match status" value="1"/>
</dbReference>
<keyword evidence="5 8" id="KW-0456">Lyase</keyword>
<keyword evidence="3" id="KW-0210">Decarboxylase</keyword>
<reference evidence="8 9" key="1">
    <citation type="journal article" date="2017" name="Genome Announc.">
        <title>Draft Genome Sequences of Four Alkaliphilic Bacteria Belonging to the Anaerobacillus Genus.</title>
        <authorList>
            <person name="Bassil N.M."/>
            <person name="Lloyd J.R."/>
        </authorList>
    </citation>
    <scope>NUCLEOTIDE SEQUENCE [LARGE SCALE GENOMIC DNA]</scope>
    <source>
        <strain evidence="8 9">NB2006</strain>
    </source>
</reference>
<evidence type="ECO:0000313" key="9">
    <source>
        <dbReference type="Proteomes" id="UP000180175"/>
    </source>
</evidence>
<keyword evidence="9" id="KW-1185">Reference proteome</keyword>